<dbReference type="RefSeq" id="WP_006954519.1">
    <property type="nucleotide sequence ID" value="NZ_CH672403.1"/>
</dbReference>
<dbReference type="Pfam" id="PF00271">
    <property type="entry name" value="Helicase_C"/>
    <property type="match status" value="1"/>
</dbReference>
<dbReference type="InterPro" id="IPR050742">
    <property type="entry name" value="Helicase_Restrict-Modif_Enz"/>
</dbReference>
<dbReference type="PROSITE" id="PS51192">
    <property type="entry name" value="HELICASE_ATP_BIND_1"/>
    <property type="match status" value="1"/>
</dbReference>
<comment type="caution">
    <text evidence="5">The sequence shown here is derived from an EMBL/GenBank/DDBJ whole genome shotgun (WGS) entry which is preliminary data.</text>
</comment>
<evidence type="ECO:0000259" key="4">
    <source>
        <dbReference type="PROSITE" id="PS51194"/>
    </source>
</evidence>
<dbReference type="Pfam" id="PF04851">
    <property type="entry name" value="ResIII"/>
    <property type="match status" value="1"/>
</dbReference>
<feature type="domain" description="Helicase ATP-binding" evidence="3">
    <location>
        <begin position="338"/>
        <end position="494"/>
    </location>
</feature>
<evidence type="ECO:0000313" key="6">
    <source>
        <dbReference type="Proteomes" id="UP000016543"/>
    </source>
</evidence>
<proteinExistence type="predicted"/>
<dbReference type="CDD" id="cd18032">
    <property type="entry name" value="DEXHc_RE_I_III_res"/>
    <property type="match status" value="1"/>
</dbReference>
<feature type="domain" description="Helicase C-terminal" evidence="4">
    <location>
        <begin position="556"/>
        <end position="705"/>
    </location>
</feature>
<dbReference type="Proteomes" id="UP000016543">
    <property type="component" value="Unassembled WGS sequence"/>
</dbReference>
<keyword evidence="5" id="KW-0067">ATP-binding</keyword>
<feature type="coiled-coil region" evidence="1">
    <location>
        <begin position="40"/>
        <end position="67"/>
    </location>
</feature>
<dbReference type="CDD" id="cd09203">
    <property type="entry name" value="PLDc_N_DEXD_b1"/>
    <property type="match status" value="1"/>
</dbReference>
<keyword evidence="5" id="KW-0378">Hydrolase</keyword>
<dbReference type="PANTHER" id="PTHR47396">
    <property type="entry name" value="TYPE I RESTRICTION ENZYME ECOKI R PROTEIN"/>
    <property type="match status" value="1"/>
</dbReference>
<dbReference type="InterPro" id="IPR001736">
    <property type="entry name" value="PLipase_D/transphosphatidylase"/>
</dbReference>
<keyword evidence="5" id="KW-0347">Helicase</keyword>
<keyword evidence="6" id="KW-1185">Reference proteome</keyword>
<dbReference type="GO" id="GO:0004386">
    <property type="term" value="F:helicase activity"/>
    <property type="evidence" value="ECO:0007669"/>
    <property type="project" value="UniProtKB-KW"/>
</dbReference>
<dbReference type="PROSITE" id="PS50035">
    <property type="entry name" value="PLD"/>
    <property type="match status" value="1"/>
</dbReference>
<feature type="domain" description="PLD phosphodiesterase" evidence="2">
    <location>
        <begin position="218"/>
        <end position="249"/>
    </location>
</feature>
<sequence>MKKGFYELLKSEELQEAIDQSGYTEVSEELDLTTSSRHLAEVLTEQIAQALSELTTQTQENESANDARLRRQIEVLNEVLLTARQLSQTETNTPTYLNPPSVLRALHSPDQPLSLPQIGMSQPWLFTSGKDSPGLLNELQAELSHCNHVDILMSFITMSGIRKIINILKEITAVDAEQRSQTSIRIITTTYIGATEQSAVDMLAQLPNCQVKVSLDGRRTRLHAKAWIFERDTGFGSAYVGSANLSKAALMGGLEWTVKFTEQGQKQLYQRARAHFETLWQDEEFQLYDPNNETHKAELKKALTRESGKPEYNADIITTFFDIRPKPFQQIILDQLQNERDHGRYKNLLVSATGTGKTVMAALDYRRICSQEGGQPRLLFVAHREQILQQSLQVFRHVLRDSNFGELLSGNHQPDSDSHLFATIQTLNSRDYTTRHDENYWNMVIIDECHHIEAASFQRITEALTPKYLLGLTATPERADGLNIMRHFDPRPDGSPAVQLRLWHALEQQLLAPFEYYACDDGVNYRGINWRSANERSQLDNLLSESDIRALAVLRAWQEHVNNISDCRALAFCVSVQHAQFMTHYFCDKGVKAKLLTGETPQSQREQIKRELEQRDINIIVTVDLFNEGVDLPYVDTLLLLRPTQSVSLFQQQIGRGLRLFEGKESCLILDFVGQYDTHFRFDILYSAITGLSKKEVLDGVENGFSRLPPGCYLQMNRQARQQILTNLRQTINLSWNRLRQELVQYQLRHPQDEIKLTDFVNDQAIELTDIYRKGSGQTASGWTRLKRDAEIISPAFTAQETSINRRFKDVLHLDDPDYIDVIRKLGQHVSISPTSPQYKRALMFTYQVKGGRSTQSVAELQTELNECPELAKELIELSDALDARTNQSFYEIPGIKWTGLKLHSSYKIREILTAFEYYTETRYSPFQAGVWRDFERKIEALFVTLDKSNALHEGVEYNDYAISPELFHWQSQNTTGPATAAGLRYIQGAEEGWQFQLFVRLNKDSPYRPCGPVEFVKHEGAAPMSITWRLAHPLPAHLFQEFSVVR</sequence>
<keyword evidence="1" id="KW-0175">Coiled coil</keyword>
<dbReference type="EMBL" id="AAMX01000004">
    <property type="protein sequence ID" value="EAQ32558.1"/>
    <property type="molecule type" value="Genomic_DNA"/>
</dbReference>
<dbReference type="InterPro" id="IPR021835">
    <property type="entry name" value="DUF3427"/>
</dbReference>
<dbReference type="SUPFAM" id="SSF52540">
    <property type="entry name" value="P-loop containing nucleoside triphosphate hydrolases"/>
    <property type="match status" value="1"/>
</dbReference>
<reference evidence="5 6" key="1">
    <citation type="submission" date="2006-01" db="EMBL/GenBank/DDBJ databases">
        <authorList>
            <person name="Brettar I."/>
            <person name="Hofle M."/>
            <person name="Ferriera S."/>
            <person name="Johnson J."/>
            <person name="Kravitz S."/>
            <person name="Halpern A."/>
            <person name="Remington K."/>
            <person name="Beeson K."/>
            <person name="Tran B."/>
            <person name="Rogers Y.-H."/>
            <person name="Friedman R."/>
            <person name="Venter J.C."/>
        </authorList>
    </citation>
    <scope>NUCLEOTIDE SEQUENCE [LARGE SCALE GENOMIC DNA]</scope>
    <source>
        <strain evidence="5 6">OS145</strain>
    </source>
</reference>
<dbReference type="InterPro" id="IPR025202">
    <property type="entry name" value="PLD-like_dom"/>
</dbReference>
<name>A0ABM9WNJ2_9GAMM</name>
<organism evidence="5 6">
    <name type="scientific">Idiomarina baltica OS145</name>
    <dbReference type="NCBI Taxonomy" id="314276"/>
    <lineage>
        <taxon>Bacteria</taxon>
        <taxon>Pseudomonadati</taxon>
        <taxon>Pseudomonadota</taxon>
        <taxon>Gammaproteobacteria</taxon>
        <taxon>Alteromonadales</taxon>
        <taxon>Idiomarinaceae</taxon>
        <taxon>Idiomarina</taxon>
    </lineage>
</organism>
<dbReference type="SMART" id="SM00487">
    <property type="entry name" value="DEXDc"/>
    <property type="match status" value="1"/>
</dbReference>
<dbReference type="InterPro" id="IPR014001">
    <property type="entry name" value="Helicase_ATP-bd"/>
</dbReference>
<accession>A0ABM9WNJ2</accession>
<dbReference type="SUPFAM" id="SSF56024">
    <property type="entry name" value="Phospholipase D/nuclease"/>
    <property type="match status" value="1"/>
</dbReference>
<dbReference type="Gene3D" id="3.30.870.10">
    <property type="entry name" value="Endonuclease Chain A"/>
    <property type="match status" value="1"/>
</dbReference>
<keyword evidence="5" id="KW-0547">Nucleotide-binding</keyword>
<dbReference type="PANTHER" id="PTHR47396:SF1">
    <property type="entry name" value="ATP-DEPENDENT HELICASE IRC3-RELATED"/>
    <property type="match status" value="1"/>
</dbReference>
<evidence type="ECO:0000313" key="5">
    <source>
        <dbReference type="EMBL" id="EAQ32558.1"/>
    </source>
</evidence>
<dbReference type="Pfam" id="PF11907">
    <property type="entry name" value="DUF3427"/>
    <property type="match status" value="1"/>
</dbReference>
<evidence type="ECO:0000256" key="1">
    <source>
        <dbReference type="SAM" id="Coils"/>
    </source>
</evidence>
<dbReference type="Pfam" id="PF13091">
    <property type="entry name" value="PLDc_2"/>
    <property type="match status" value="1"/>
</dbReference>
<dbReference type="InterPro" id="IPR001650">
    <property type="entry name" value="Helicase_C-like"/>
</dbReference>
<evidence type="ECO:0000259" key="2">
    <source>
        <dbReference type="PROSITE" id="PS50035"/>
    </source>
</evidence>
<dbReference type="Gene3D" id="3.40.50.300">
    <property type="entry name" value="P-loop containing nucleotide triphosphate hydrolases"/>
    <property type="match status" value="2"/>
</dbReference>
<dbReference type="CDD" id="cd18799">
    <property type="entry name" value="SF2_C_EcoAI-like"/>
    <property type="match status" value="1"/>
</dbReference>
<dbReference type="InterPro" id="IPR006935">
    <property type="entry name" value="Helicase/UvrB_N"/>
</dbReference>
<dbReference type="PROSITE" id="PS51194">
    <property type="entry name" value="HELICASE_CTER"/>
    <property type="match status" value="1"/>
</dbReference>
<evidence type="ECO:0000259" key="3">
    <source>
        <dbReference type="PROSITE" id="PS51192"/>
    </source>
</evidence>
<gene>
    <name evidence="5" type="ORF">OS145_08808</name>
</gene>
<protein>
    <submittedName>
        <fullName evidence="5">ATP-dependent helicase</fullName>
    </submittedName>
</protein>
<dbReference type="InterPro" id="IPR027417">
    <property type="entry name" value="P-loop_NTPase"/>
</dbReference>
<dbReference type="SMART" id="SM00490">
    <property type="entry name" value="HELICc"/>
    <property type="match status" value="1"/>
</dbReference>